<name>A0A6J4I6R4_9CHLR</name>
<feature type="non-terminal residue" evidence="2">
    <location>
        <position position="1"/>
    </location>
</feature>
<dbReference type="EMBL" id="CADCTC010000106">
    <property type="protein sequence ID" value="CAA9243867.1"/>
    <property type="molecule type" value="Genomic_DNA"/>
</dbReference>
<feature type="compositionally biased region" description="Gly residues" evidence="1">
    <location>
        <begin position="1"/>
        <end position="11"/>
    </location>
</feature>
<protein>
    <submittedName>
        <fullName evidence="2">Uncharacterized protein</fullName>
    </submittedName>
</protein>
<evidence type="ECO:0000313" key="2">
    <source>
        <dbReference type="EMBL" id="CAA9243867.1"/>
    </source>
</evidence>
<proteinExistence type="predicted"/>
<feature type="compositionally biased region" description="Basic and acidic residues" evidence="1">
    <location>
        <begin position="47"/>
        <end position="56"/>
    </location>
</feature>
<gene>
    <name evidence="2" type="ORF">AVDCRST_MAG77-1680</name>
</gene>
<accession>A0A6J4I6R4</accession>
<reference evidence="2" key="1">
    <citation type="submission" date="2020-02" db="EMBL/GenBank/DDBJ databases">
        <authorList>
            <person name="Meier V. D."/>
        </authorList>
    </citation>
    <scope>NUCLEOTIDE SEQUENCE</scope>
    <source>
        <strain evidence="2">AVDCRST_MAG77</strain>
    </source>
</reference>
<organism evidence="2">
    <name type="scientific">uncultured Chloroflexota bacterium</name>
    <dbReference type="NCBI Taxonomy" id="166587"/>
    <lineage>
        <taxon>Bacteria</taxon>
        <taxon>Bacillati</taxon>
        <taxon>Chloroflexota</taxon>
        <taxon>environmental samples</taxon>
    </lineage>
</organism>
<feature type="region of interest" description="Disordered" evidence="1">
    <location>
        <begin position="1"/>
        <end position="72"/>
    </location>
</feature>
<feature type="non-terminal residue" evidence="2">
    <location>
        <position position="72"/>
    </location>
</feature>
<feature type="compositionally biased region" description="Basic residues" evidence="1">
    <location>
        <begin position="57"/>
        <end position="72"/>
    </location>
</feature>
<evidence type="ECO:0000256" key="1">
    <source>
        <dbReference type="SAM" id="MobiDB-lite"/>
    </source>
</evidence>
<dbReference type="AlphaFoldDB" id="A0A6J4I6R4"/>
<sequence length="72" mass="8406">DRHGGDAGAGGRHWLRLRSAPHGAERRRQRRARRCEGAGGELQLQRQPDRHRDPERHPRRHGQQLGRLRVRV</sequence>